<dbReference type="AlphaFoldDB" id="A0AAP9DQD6"/>
<name>A0AAP9DQD6_BACOV</name>
<accession>A0AAP9DQD6</accession>
<protein>
    <submittedName>
        <fullName evidence="1">Uncharacterized protein</fullName>
    </submittedName>
</protein>
<proteinExistence type="predicted"/>
<evidence type="ECO:0000313" key="1">
    <source>
        <dbReference type="EMBL" id="QDM12836.1"/>
    </source>
</evidence>
<organism evidence="1 2">
    <name type="scientific">Bacteroides ovatus</name>
    <dbReference type="NCBI Taxonomy" id="28116"/>
    <lineage>
        <taxon>Bacteria</taxon>
        <taxon>Pseudomonadati</taxon>
        <taxon>Bacteroidota</taxon>
        <taxon>Bacteroidia</taxon>
        <taxon>Bacteroidales</taxon>
        <taxon>Bacteroidaceae</taxon>
        <taxon>Bacteroides</taxon>
    </lineage>
</organism>
<gene>
    <name evidence="1" type="ORF">DYI28_29510</name>
</gene>
<dbReference type="Proteomes" id="UP000318823">
    <property type="component" value="Plasmid unnamed1"/>
</dbReference>
<dbReference type="EMBL" id="CP041396">
    <property type="protein sequence ID" value="QDM12836.1"/>
    <property type="molecule type" value="Genomic_DNA"/>
</dbReference>
<keyword evidence="1" id="KW-0614">Plasmid</keyword>
<sequence>MKRKSLLKKAAKIDLNISDKTEIKKMIEHYNQQKKNEKVPLQIGDKLILMVRPEDCNERYRQKYLKQHQEYKDGK</sequence>
<reference evidence="2" key="1">
    <citation type="journal article" date="2018" name="J. Anim. Genet.">
        <title>Acquired interbacterial defense systems protect against interspecies antagonism in the human gut microbiome.</title>
        <authorList>
            <person name="Ross B.D."/>
            <person name="Verster A.J."/>
            <person name="Radey M.C."/>
            <person name="Schmidtke D.T."/>
            <person name="Pope C.E."/>
            <person name="Hoffman L.R."/>
            <person name="Hajjar A."/>
            <person name="Peterson S.B."/>
            <person name="Borenstein E."/>
            <person name="Mougous J."/>
        </authorList>
    </citation>
    <scope>NUCLEOTIDE SEQUENCE [LARGE SCALE GENOMIC DNA]</scope>
    <source>
        <strain evidence="2">3725 D1 iv</strain>
        <plasmid evidence="2">unnamed1</plasmid>
    </source>
</reference>
<geneLocation type="plasmid" evidence="1 2">
    <name>unnamed1</name>
</geneLocation>
<dbReference type="RefSeq" id="WP_032854286.1">
    <property type="nucleotide sequence ID" value="NZ_CP041396.1"/>
</dbReference>
<evidence type="ECO:0000313" key="2">
    <source>
        <dbReference type="Proteomes" id="UP000318823"/>
    </source>
</evidence>